<dbReference type="InterPro" id="IPR047681">
    <property type="entry name" value="PPA1309-like"/>
</dbReference>
<keyword evidence="3" id="KW-1185">Reference proteome</keyword>
<proteinExistence type="predicted"/>
<name>A0ABP8JV06_9MICO</name>
<dbReference type="NCBIfam" id="NF040618">
    <property type="entry name" value="PPA1309_fam"/>
    <property type="match status" value="1"/>
</dbReference>
<evidence type="ECO:0000313" key="2">
    <source>
        <dbReference type="EMBL" id="GAA4396441.1"/>
    </source>
</evidence>
<protein>
    <submittedName>
        <fullName evidence="2">PPA1309 family protein</fullName>
    </submittedName>
</protein>
<gene>
    <name evidence="2" type="ORF">GCM10023153_19430</name>
</gene>
<dbReference type="RefSeq" id="WP_425495949.1">
    <property type="nucleotide sequence ID" value="NZ_BAABFX010000026.1"/>
</dbReference>
<sequence length="190" mass="19881">MTSPTEPAPAEPTPAVSQPVTDPLTLAALDTERHVAKGGWDQPVRLFALVPTADLLAHEPQLAQGLASHDAVAGALSAVEQEDLPSGDGLEDLLAQIAWPDQVLGCALAVERIVVPPEAERDLPSADAAALQAIADHPDRADVRLLVAVTRDGAARCLLRQRAHDTDDRVALGENIAPGLVHALRATLTP</sequence>
<comment type="caution">
    <text evidence="2">The sequence shown here is derived from an EMBL/GenBank/DDBJ whole genome shotgun (WGS) entry which is preliminary data.</text>
</comment>
<feature type="region of interest" description="Disordered" evidence="1">
    <location>
        <begin position="1"/>
        <end position="21"/>
    </location>
</feature>
<feature type="compositionally biased region" description="Pro residues" evidence="1">
    <location>
        <begin position="1"/>
        <end position="12"/>
    </location>
</feature>
<reference evidence="3" key="1">
    <citation type="journal article" date="2019" name="Int. J. Syst. Evol. Microbiol.">
        <title>The Global Catalogue of Microorganisms (GCM) 10K type strain sequencing project: providing services to taxonomists for standard genome sequencing and annotation.</title>
        <authorList>
            <consortium name="The Broad Institute Genomics Platform"/>
            <consortium name="The Broad Institute Genome Sequencing Center for Infectious Disease"/>
            <person name="Wu L."/>
            <person name="Ma J."/>
        </authorList>
    </citation>
    <scope>NUCLEOTIDE SEQUENCE [LARGE SCALE GENOMIC DNA]</scope>
    <source>
        <strain evidence="3">JCM 17738</strain>
    </source>
</reference>
<accession>A0ABP8JV06</accession>
<evidence type="ECO:0000256" key="1">
    <source>
        <dbReference type="SAM" id="MobiDB-lite"/>
    </source>
</evidence>
<organism evidence="2 3">
    <name type="scientific">Ornithinibacter aureus</name>
    <dbReference type="NCBI Taxonomy" id="622664"/>
    <lineage>
        <taxon>Bacteria</taxon>
        <taxon>Bacillati</taxon>
        <taxon>Actinomycetota</taxon>
        <taxon>Actinomycetes</taxon>
        <taxon>Micrococcales</taxon>
        <taxon>Intrasporangiaceae</taxon>
        <taxon>Ornithinibacter</taxon>
    </lineage>
</organism>
<dbReference type="Proteomes" id="UP001500390">
    <property type="component" value="Unassembled WGS sequence"/>
</dbReference>
<evidence type="ECO:0000313" key="3">
    <source>
        <dbReference type="Proteomes" id="UP001500390"/>
    </source>
</evidence>
<dbReference type="EMBL" id="BAABFX010000026">
    <property type="protein sequence ID" value="GAA4396441.1"/>
    <property type="molecule type" value="Genomic_DNA"/>
</dbReference>